<dbReference type="RefSeq" id="WP_064219906.1">
    <property type="nucleotide sequence ID" value="NZ_JAAZUC010000006.1"/>
</dbReference>
<keyword evidence="3" id="KW-1185">Reference proteome</keyword>
<sequence>MQFWTVTMGGRSPKQALEQRYSQLTKLAPVIGAKERPSMSAKINTPMNPLTRFKWFPTSFLRQPNWHFMKSIELFKSEATKHHTQYQRMIRRLLDAYVDGQTPTRQSTPTLRDKAAPRIRAQPTRGGPIPIGRLSSGNTTEQSSMHHLLFDTPCDAHL</sequence>
<evidence type="ECO:0000313" key="3">
    <source>
        <dbReference type="Proteomes" id="UP001308776"/>
    </source>
</evidence>
<feature type="region of interest" description="Disordered" evidence="1">
    <location>
        <begin position="101"/>
        <end position="147"/>
    </location>
</feature>
<comment type="caution">
    <text evidence="2">The sequence shown here is derived from an EMBL/GenBank/DDBJ whole genome shotgun (WGS) entry which is preliminary data.</text>
</comment>
<evidence type="ECO:0000256" key="1">
    <source>
        <dbReference type="SAM" id="MobiDB-lite"/>
    </source>
</evidence>
<proteinExistence type="predicted"/>
<dbReference type="EMBL" id="JAQGFR010000140">
    <property type="protein sequence ID" value="MEB8513730.1"/>
    <property type="molecule type" value="Genomic_DNA"/>
</dbReference>
<evidence type="ECO:0000313" key="2">
    <source>
        <dbReference type="EMBL" id="MEB8513730.1"/>
    </source>
</evidence>
<gene>
    <name evidence="2" type="ORF">OW717_06695</name>
</gene>
<reference evidence="2 3" key="1">
    <citation type="submission" date="2022-11" db="EMBL/GenBank/DDBJ databases">
        <title>Comparative genomics analysis of Acidithiobacillus ferriphilus.</title>
        <authorList>
            <person name="Ma L."/>
        </authorList>
    </citation>
    <scope>NUCLEOTIDE SEQUENCE [LARGE SCALE GENOMIC DNA]</scope>
    <source>
        <strain evidence="2 3">DY15</strain>
    </source>
</reference>
<protein>
    <submittedName>
        <fullName evidence="2">Uncharacterized protein</fullName>
    </submittedName>
</protein>
<organism evidence="2 3">
    <name type="scientific">Acidithiobacillus ferriphilus</name>
    <dbReference type="NCBI Taxonomy" id="1689834"/>
    <lineage>
        <taxon>Bacteria</taxon>
        <taxon>Pseudomonadati</taxon>
        <taxon>Pseudomonadota</taxon>
        <taxon>Acidithiobacillia</taxon>
        <taxon>Acidithiobacillales</taxon>
        <taxon>Acidithiobacillaceae</taxon>
        <taxon>Acidithiobacillus</taxon>
    </lineage>
</organism>
<name>A0ABU6FSC6_9PROT</name>
<feature type="compositionally biased region" description="Polar residues" evidence="1">
    <location>
        <begin position="101"/>
        <end position="110"/>
    </location>
</feature>
<feature type="compositionally biased region" description="Polar residues" evidence="1">
    <location>
        <begin position="135"/>
        <end position="145"/>
    </location>
</feature>
<dbReference type="Proteomes" id="UP001308776">
    <property type="component" value="Unassembled WGS sequence"/>
</dbReference>
<accession>A0ABU6FSC6</accession>